<dbReference type="PANTHER" id="PTHR42930:SF3">
    <property type="entry name" value="PHOSPHATE-SPECIFIC TRANSPORT SYSTEM ACCESSORY PROTEIN PHOU"/>
    <property type="match status" value="1"/>
</dbReference>
<dbReference type="eggNOG" id="COG0704">
    <property type="taxonomic scope" value="Bacteria"/>
</dbReference>
<dbReference type="AlphaFoldDB" id="B3QN31"/>
<dbReference type="FunFam" id="1.20.58.220:FF:000004">
    <property type="entry name" value="Phosphate-specific transport system accessory protein PhoU"/>
    <property type="match status" value="1"/>
</dbReference>
<proteinExistence type="inferred from homology"/>
<dbReference type="STRING" id="517417.Cpar_0922"/>
<dbReference type="SUPFAM" id="SSF109755">
    <property type="entry name" value="PhoU-like"/>
    <property type="match status" value="1"/>
</dbReference>
<comment type="similarity">
    <text evidence="2 8">Belongs to the PhoU family.</text>
</comment>
<evidence type="ECO:0000313" key="11">
    <source>
        <dbReference type="Proteomes" id="UP000008811"/>
    </source>
</evidence>
<dbReference type="EMBL" id="CP001099">
    <property type="protein sequence ID" value="ACF11334.1"/>
    <property type="molecule type" value="Genomic_DNA"/>
</dbReference>
<evidence type="ECO:0000256" key="8">
    <source>
        <dbReference type="PIRNR" id="PIRNR003107"/>
    </source>
</evidence>
<evidence type="ECO:0000256" key="7">
    <source>
        <dbReference type="ARBA" id="ARBA00056181"/>
    </source>
</evidence>
<dbReference type="GO" id="GO:0045936">
    <property type="term" value="P:negative regulation of phosphate metabolic process"/>
    <property type="evidence" value="ECO:0007669"/>
    <property type="project" value="InterPro"/>
</dbReference>
<dbReference type="PANTHER" id="PTHR42930">
    <property type="entry name" value="PHOSPHATE-SPECIFIC TRANSPORT SYSTEM ACCESSORY PROTEIN PHOU"/>
    <property type="match status" value="1"/>
</dbReference>
<dbReference type="NCBIfam" id="TIGR02135">
    <property type="entry name" value="phoU_full"/>
    <property type="match status" value="1"/>
</dbReference>
<evidence type="ECO:0000259" key="9">
    <source>
        <dbReference type="Pfam" id="PF01895"/>
    </source>
</evidence>
<dbReference type="OrthoDB" id="9814256at2"/>
<dbReference type="KEGG" id="cpc:Cpar_0922"/>
<reference evidence="10" key="1">
    <citation type="submission" date="2008-06" db="EMBL/GenBank/DDBJ databases">
        <title>Complete sequence of Chlorobaculum parvum NCIB 8327.</title>
        <authorList>
            <consortium name="US DOE Joint Genome Institute"/>
            <person name="Lucas S."/>
            <person name="Copeland A."/>
            <person name="Lapidus A."/>
            <person name="Glavina del Rio T."/>
            <person name="Dalin E."/>
            <person name="Tice H."/>
            <person name="Bruce D."/>
            <person name="Goodwin L."/>
            <person name="Pitluck S."/>
            <person name="Schmutz J."/>
            <person name="Larimer F."/>
            <person name="Land M."/>
            <person name="Hauser L."/>
            <person name="Kyrpides N."/>
            <person name="Mikhailova N."/>
            <person name="Zhao F."/>
            <person name="Li T."/>
            <person name="Liu Z."/>
            <person name="Overmann J."/>
            <person name="Bryant D.A."/>
            <person name="Richardson P."/>
        </authorList>
    </citation>
    <scope>NUCLEOTIDE SEQUENCE [LARGE SCALE GENOMIC DNA]</scope>
    <source>
        <strain evidence="10">NCIB 8327</strain>
    </source>
</reference>
<dbReference type="GO" id="GO:0030643">
    <property type="term" value="P:intracellular phosphate ion homeostasis"/>
    <property type="evidence" value="ECO:0007669"/>
    <property type="project" value="InterPro"/>
</dbReference>
<evidence type="ECO:0000256" key="5">
    <source>
        <dbReference type="ARBA" id="ARBA00022490"/>
    </source>
</evidence>
<evidence type="ECO:0000313" key="10">
    <source>
        <dbReference type="EMBL" id="ACF11334.1"/>
    </source>
</evidence>
<sequence>MPERPVHEYIKELSEALVQLSEMVLQNFREALDAVTHNDLQTARRIRVVDDEIDQAEVKLEEQCLEFLALHQPVARDLRTMVTIIKINDDLERIGDLAVHIIERMPELGQEVMETYEFEKMGNLAAGMVRKSIEAFIQRDRPLADKVCLMDEDVDAMHRVVFKKVAEVMKSCSATDTEQLLAILSVSRYIERMADHATRIAREVIYLVTGEIVRHNEDSFEKLIQSLQD</sequence>
<protein>
    <recommendedName>
        <fullName evidence="8">Phosphate-specific transport system accessory protein PhoU</fullName>
    </recommendedName>
</protein>
<evidence type="ECO:0000256" key="4">
    <source>
        <dbReference type="ARBA" id="ARBA00022448"/>
    </source>
</evidence>
<comment type="subcellular location">
    <subcellularLocation>
        <location evidence="1 8">Cytoplasm</location>
    </subcellularLocation>
</comment>
<dbReference type="Proteomes" id="UP000008811">
    <property type="component" value="Chromosome"/>
</dbReference>
<dbReference type="PIRSF" id="PIRSF003107">
    <property type="entry name" value="PhoU"/>
    <property type="match status" value="1"/>
</dbReference>
<comment type="subunit">
    <text evidence="3 8">Homodimer.</text>
</comment>
<dbReference type="GO" id="GO:0005737">
    <property type="term" value="C:cytoplasm"/>
    <property type="evidence" value="ECO:0007669"/>
    <property type="project" value="UniProtKB-SubCell"/>
</dbReference>
<keyword evidence="4 8" id="KW-0813">Transport</keyword>
<organism evidence="10 11">
    <name type="scientific">Chlorobaculum parvum (strain DSM 263 / NCIMB 8327)</name>
    <name type="common">Chlorobium vibrioforme subsp. thiosulfatophilum</name>
    <dbReference type="NCBI Taxonomy" id="517417"/>
    <lineage>
        <taxon>Bacteria</taxon>
        <taxon>Pseudomonadati</taxon>
        <taxon>Chlorobiota</taxon>
        <taxon>Chlorobiia</taxon>
        <taxon>Chlorobiales</taxon>
        <taxon>Chlorobiaceae</taxon>
        <taxon>Chlorobaculum</taxon>
    </lineage>
</organism>
<keyword evidence="6 8" id="KW-0592">Phosphate transport</keyword>
<dbReference type="RefSeq" id="WP_012502167.1">
    <property type="nucleotide sequence ID" value="NC_011027.1"/>
</dbReference>
<evidence type="ECO:0000256" key="2">
    <source>
        <dbReference type="ARBA" id="ARBA00008107"/>
    </source>
</evidence>
<dbReference type="InterPro" id="IPR038078">
    <property type="entry name" value="PhoU-like_sf"/>
</dbReference>
<dbReference type="Pfam" id="PF01895">
    <property type="entry name" value="PhoU"/>
    <property type="match status" value="2"/>
</dbReference>
<feature type="domain" description="PhoU" evidence="9">
    <location>
        <begin position="119"/>
        <end position="204"/>
    </location>
</feature>
<dbReference type="Gene3D" id="1.20.58.220">
    <property type="entry name" value="Phosphate transport system protein phou homolog 2, domain 2"/>
    <property type="match status" value="2"/>
</dbReference>
<feature type="domain" description="PhoU" evidence="9">
    <location>
        <begin position="18"/>
        <end position="105"/>
    </location>
</feature>
<keyword evidence="11" id="KW-1185">Reference proteome</keyword>
<comment type="function">
    <text evidence="7 8">Plays a role in the regulation of phosphate uptake.</text>
</comment>
<accession>B3QN31</accession>
<keyword evidence="5 8" id="KW-0963">Cytoplasm</keyword>
<dbReference type="HOGENOM" id="CLU_078518_3_0_10"/>
<dbReference type="InterPro" id="IPR028366">
    <property type="entry name" value="PhoU"/>
</dbReference>
<name>B3QN31_CHLP8</name>
<evidence type="ECO:0000256" key="1">
    <source>
        <dbReference type="ARBA" id="ARBA00004496"/>
    </source>
</evidence>
<evidence type="ECO:0000256" key="3">
    <source>
        <dbReference type="ARBA" id="ARBA00011738"/>
    </source>
</evidence>
<dbReference type="GO" id="GO:0006817">
    <property type="term" value="P:phosphate ion transport"/>
    <property type="evidence" value="ECO:0007669"/>
    <property type="project" value="UniProtKB-KW"/>
</dbReference>
<dbReference type="InterPro" id="IPR026022">
    <property type="entry name" value="PhoU_dom"/>
</dbReference>
<gene>
    <name evidence="10" type="ordered locus">Cpar_0922</name>
</gene>
<evidence type="ECO:0000256" key="6">
    <source>
        <dbReference type="ARBA" id="ARBA00022592"/>
    </source>
</evidence>